<dbReference type="Pfam" id="PF00270">
    <property type="entry name" value="DEAD"/>
    <property type="match status" value="1"/>
</dbReference>
<evidence type="ECO:0000313" key="12">
    <source>
        <dbReference type="Proteomes" id="UP001159405"/>
    </source>
</evidence>
<keyword evidence="5" id="KW-0413">Isomerase</keyword>
<keyword evidence="2" id="KW-0547">Nucleotide-binding</keyword>
<comment type="caution">
    <text evidence="11">The sequence shown here is derived from an EMBL/GenBank/DDBJ whole genome shotgun (WGS) entry which is preliminary data.</text>
</comment>
<dbReference type="EC" id="5.6.2.4" evidence="7"/>
<evidence type="ECO:0000256" key="8">
    <source>
        <dbReference type="ARBA" id="ARBA00044566"/>
    </source>
</evidence>
<proteinExistence type="inferred from homology"/>
<feature type="domain" description="Helicase C-terminal" evidence="10">
    <location>
        <begin position="260"/>
        <end position="429"/>
    </location>
</feature>
<accession>A0ABN8Q5Z3</accession>
<evidence type="ECO:0000256" key="5">
    <source>
        <dbReference type="ARBA" id="ARBA00023235"/>
    </source>
</evidence>
<dbReference type="Pfam" id="PF00271">
    <property type="entry name" value="Helicase_C"/>
    <property type="match status" value="1"/>
</dbReference>
<gene>
    <name evidence="11" type="ORF">PLOB_00001289</name>
</gene>
<evidence type="ECO:0000256" key="4">
    <source>
        <dbReference type="ARBA" id="ARBA00023125"/>
    </source>
</evidence>
<evidence type="ECO:0000256" key="7">
    <source>
        <dbReference type="ARBA" id="ARBA00034808"/>
    </source>
</evidence>
<dbReference type="Proteomes" id="UP001159405">
    <property type="component" value="Unassembled WGS sequence"/>
</dbReference>
<dbReference type="InterPro" id="IPR011545">
    <property type="entry name" value="DEAD/DEAH_box_helicase_dom"/>
</dbReference>
<sequence length="546" mass="61446">MAESRDNLSVISRLGLALNRCNFPSFCIKPLQVKCFEYLLNGNDVIAVLPTGFGKSLLFQLLPNFLPVKADKNVVIIVCPLNSIMEDQLKVLEERGVTADVLQLASDDREGIESLFNPEDNDKSVDVSKLKSPSKNLLRGDVQIVFAHPESLLSKEGRELMKGEVFQRNVAACVVDEAHCVEIWGEEFRADFKDLSALKALFPTVPIMALTATAPPHLLTNLKQSLSLQKGCKVVAANPNRSNIYYDKKMRMSNHHGYESYDRIVIPIAKELALQREKYPMTIIYLKLKYCGYVYGLFEQILQDKQFVGDTKDPAARLFAQFHAPQTKRMKKSLIAEVKKENSRVRVLFATSALGMGVNIPHVEHVVHITPPSNIESYMQETGRAGRTGVPSKATLYYNNSDIAKNKEHVQDPMKEYCKSQTTCLHKLILEYLGFPGVTQERCCCVCDATCTNVVNKLPSRVKRKVRAMPTENKAVLEELIFSVLNEFEADTSVPGENLFMLFSFSHEKNVLPKIMEGIDYIAIETESDLLDDYKIWNETCSSTTN</sequence>
<protein>
    <recommendedName>
        <fullName evidence="7">DNA 3'-5' helicase</fullName>
        <ecNumber evidence="7">5.6.2.4</ecNumber>
    </recommendedName>
    <alternativeName>
        <fullName evidence="8">DNA 3'-5' helicase Q1</fullName>
    </alternativeName>
</protein>
<dbReference type="EMBL" id="CALNXK010000102">
    <property type="protein sequence ID" value="CAH3155680.1"/>
    <property type="molecule type" value="Genomic_DNA"/>
</dbReference>
<keyword evidence="12" id="KW-1185">Reference proteome</keyword>
<dbReference type="InterPro" id="IPR027417">
    <property type="entry name" value="P-loop_NTPase"/>
</dbReference>
<reference evidence="11 12" key="1">
    <citation type="submission" date="2022-05" db="EMBL/GenBank/DDBJ databases">
        <authorList>
            <consortium name="Genoscope - CEA"/>
            <person name="William W."/>
        </authorList>
    </citation>
    <scope>NUCLEOTIDE SEQUENCE [LARGE SCALE GENOMIC DNA]</scope>
</reference>
<dbReference type="InterPro" id="IPR014001">
    <property type="entry name" value="Helicase_ATP-bd"/>
</dbReference>
<keyword evidence="4" id="KW-0238">DNA-binding</keyword>
<dbReference type="InterPro" id="IPR001650">
    <property type="entry name" value="Helicase_C-like"/>
</dbReference>
<feature type="domain" description="Helicase ATP-binding" evidence="9">
    <location>
        <begin position="36"/>
        <end position="232"/>
    </location>
</feature>
<dbReference type="SMART" id="SM00487">
    <property type="entry name" value="DEXDc"/>
    <property type="match status" value="1"/>
</dbReference>
<dbReference type="SMART" id="SM00490">
    <property type="entry name" value="HELICc"/>
    <property type="match status" value="1"/>
</dbReference>
<dbReference type="Gene3D" id="3.40.50.300">
    <property type="entry name" value="P-loop containing nucleotide triphosphate hydrolases"/>
    <property type="match status" value="2"/>
</dbReference>
<organism evidence="11 12">
    <name type="scientific">Porites lobata</name>
    <dbReference type="NCBI Taxonomy" id="104759"/>
    <lineage>
        <taxon>Eukaryota</taxon>
        <taxon>Metazoa</taxon>
        <taxon>Cnidaria</taxon>
        <taxon>Anthozoa</taxon>
        <taxon>Hexacorallia</taxon>
        <taxon>Scleractinia</taxon>
        <taxon>Fungiina</taxon>
        <taxon>Poritidae</taxon>
        <taxon>Porites</taxon>
    </lineage>
</organism>
<keyword evidence="3" id="KW-0067">ATP-binding</keyword>
<evidence type="ECO:0000259" key="9">
    <source>
        <dbReference type="PROSITE" id="PS51192"/>
    </source>
</evidence>
<dbReference type="PANTHER" id="PTHR13710:SF105">
    <property type="entry name" value="ATP-DEPENDENT DNA HELICASE Q1"/>
    <property type="match status" value="1"/>
</dbReference>
<dbReference type="PROSITE" id="PS51192">
    <property type="entry name" value="HELICASE_ATP_BIND_1"/>
    <property type="match status" value="1"/>
</dbReference>
<name>A0ABN8Q5Z3_9CNID</name>
<dbReference type="SUPFAM" id="SSF52540">
    <property type="entry name" value="P-loop containing nucleoside triphosphate hydrolases"/>
    <property type="match status" value="1"/>
</dbReference>
<comment type="similarity">
    <text evidence="1">Belongs to the helicase family. RecQ subfamily.</text>
</comment>
<dbReference type="PANTHER" id="PTHR13710">
    <property type="entry name" value="DNA HELICASE RECQ FAMILY MEMBER"/>
    <property type="match status" value="1"/>
</dbReference>
<comment type="catalytic activity">
    <reaction evidence="6">
        <text>Couples ATP hydrolysis with the unwinding of duplex DNA by translocating in the 3'-5' direction.</text>
        <dbReference type="EC" id="5.6.2.4"/>
    </reaction>
</comment>
<evidence type="ECO:0000259" key="10">
    <source>
        <dbReference type="PROSITE" id="PS51194"/>
    </source>
</evidence>
<evidence type="ECO:0000313" key="11">
    <source>
        <dbReference type="EMBL" id="CAH3155680.1"/>
    </source>
</evidence>
<evidence type="ECO:0000256" key="2">
    <source>
        <dbReference type="ARBA" id="ARBA00022741"/>
    </source>
</evidence>
<evidence type="ECO:0000256" key="3">
    <source>
        <dbReference type="ARBA" id="ARBA00022840"/>
    </source>
</evidence>
<dbReference type="PROSITE" id="PS51194">
    <property type="entry name" value="HELICASE_CTER"/>
    <property type="match status" value="1"/>
</dbReference>
<evidence type="ECO:0000256" key="6">
    <source>
        <dbReference type="ARBA" id="ARBA00034617"/>
    </source>
</evidence>
<evidence type="ECO:0000256" key="1">
    <source>
        <dbReference type="ARBA" id="ARBA00005446"/>
    </source>
</evidence>